<name>A0ABD0L9A6_9CAEN</name>
<feature type="non-terminal residue" evidence="12">
    <location>
        <position position="1"/>
    </location>
</feature>
<proteinExistence type="inferred from homology"/>
<accession>A0ABD0L9A6</accession>
<gene>
    <name evidence="12" type="ORF">BaRGS_00012875</name>
</gene>
<evidence type="ECO:0000256" key="8">
    <source>
        <dbReference type="ARBA" id="ARBA00023034"/>
    </source>
</evidence>
<keyword evidence="3 10" id="KW-0328">Glycosyltransferase</keyword>
<dbReference type="PANTHER" id="PTHR11214:SF314">
    <property type="entry name" value="HEXOSYLTRANSFERASE"/>
    <property type="match status" value="1"/>
</dbReference>
<keyword evidence="8 10" id="KW-0333">Golgi apparatus</keyword>
<keyword evidence="13" id="KW-1185">Reference proteome</keyword>
<dbReference type="EC" id="2.4.1.-" evidence="10"/>
<evidence type="ECO:0000256" key="3">
    <source>
        <dbReference type="ARBA" id="ARBA00022676"/>
    </source>
</evidence>
<dbReference type="EMBL" id="JACVVK020000071">
    <property type="protein sequence ID" value="KAK7495885.1"/>
    <property type="molecule type" value="Genomic_DNA"/>
</dbReference>
<keyword evidence="9" id="KW-0472">Membrane</keyword>
<dbReference type="Gene3D" id="3.90.550.50">
    <property type="match status" value="1"/>
</dbReference>
<comment type="similarity">
    <text evidence="2 10">Belongs to the glycosyltransferase 31 family.</text>
</comment>
<dbReference type="PANTHER" id="PTHR11214">
    <property type="entry name" value="BETA-1,3-N-ACETYLGLUCOSAMINYLTRANSFERASE"/>
    <property type="match status" value="1"/>
</dbReference>
<feature type="compositionally biased region" description="Basic and acidic residues" evidence="11">
    <location>
        <begin position="185"/>
        <end position="206"/>
    </location>
</feature>
<evidence type="ECO:0000256" key="2">
    <source>
        <dbReference type="ARBA" id="ARBA00008661"/>
    </source>
</evidence>
<dbReference type="GO" id="GO:0016757">
    <property type="term" value="F:glycosyltransferase activity"/>
    <property type="evidence" value="ECO:0007669"/>
    <property type="project" value="UniProtKB-KW"/>
</dbReference>
<evidence type="ECO:0000256" key="7">
    <source>
        <dbReference type="ARBA" id="ARBA00022989"/>
    </source>
</evidence>
<evidence type="ECO:0000256" key="1">
    <source>
        <dbReference type="ARBA" id="ARBA00004323"/>
    </source>
</evidence>
<evidence type="ECO:0000256" key="9">
    <source>
        <dbReference type="ARBA" id="ARBA00023136"/>
    </source>
</evidence>
<evidence type="ECO:0000256" key="5">
    <source>
        <dbReference type="ARBA" id="ARBA00022692"/>
    </source>
</evidence>
<evidence type="ECO:0000256" key="6">
    <source>
        <dbReference type="ARBA" id="ARBA00022968"/>
    </source>
</evidence>
<evidence type="ECO:0000313" key="13">
    <source>
        <dbReference type="Proteomes" id="UP001519460"/>
    </source>
</evidence>
<evidence type="ECO:0000256" key="11">
    <source>
        <dbReference type="SAM" id="MobiDB-lite"/>
    </source>
</evidence>
<reference evidence="12 13" key="1">
    <citation type="journal article" date="2023" name="Sci. Data">
        <title>Genome assembly of the Korean intertidal mud-creeper Batillaria attramentaria.</title>
        <authorList>
            <person name="Patra A.K."/>
            <person name="Ho P.T."/>
            <person name="Jun S."/>
            <person name="Lee S.J."/>
            <person name="Kim Y."/>
            <person name="Won Y.J."/>
        </authorList>
    </citation>
    <scope>NUCLEOTIDE SEQUENCE [LARGE SCALE GENOMIC DNA]</scope>
    <source>
        <strain evidence="12">Wonlab-2016</strain>
    </source>
</reference>
<keyword evidence="7" id="KW-1133">Transmembrane helix</keyword>
<dbReference type="Pfam" id="PF01762">
    <property type="entry name" value="Galactosyl_T"/>
    <property type="match status" value="1"/>
</dbReference>
<protein>
    <recommendedName>
        <fullName evidence="10">Hexosyltransferase</fullName>
        <ecNumber evidence="10">2.4.1.-</ecNumber>
    </recommendedName>
</protein>
<keyword evidence="6" id="KW-0735">Signal-anchor</keyword>
<sequence>FFLKTDDDMWVNVPALLNTVNKEQATLQTALGGSCRVTGTKPHRNVKSKWYASYNAYPQPTYPGFCSGTGYVSSLNLARHVISVSPDVPFFHLEDVYVSLCIQRLGKPFRLRPLRGFMYRGSFLACRLKSTYTITMHQVSPQRLRDTWTASCTRVHADRPRLSDRARYRLPTRHGKSPSLSGRGTIRDLDRKREFQRRNPNNDRAQRRFSLEVAKKKRRWF</sequence>
<dbReference type="GO" id="GO:0000139">
    <property type="term" value="C:Golgi membrane"/>
    <property type="evidence" value="ECO:0007669"/>
    <property type="project" value="UniProtKB-SubCell"/>
</dbReference>
<evidence type="ECO:0000256" key="10">
    <source>
        <dbReference type="RuleBase" id="RU363063"/>
    </source>
</evidence>
<evidence type="ECO:0000313" key="12">
    <source>
        <dbReference type="EMBL" id="KAK7495885.1"/>
    </source>
</evidence>
<keyword evidence="4" id="KW-0808">Transferase</keyword>
<comment type="caution">
    <text evidence="12">The sequence shown here is derived from an EMBL/GenBank/DDBJ whole genome shotgun (WGS) entry which is preliminary data.</text>
</comment>
<dbReference type="AlphaFoldDB" id="A0ABD0L9A6"/>
<keyword evidence="5" id="KW-0812">Transmembrane</keyword>
<feature type="region of interest" description="Disordered" evidence="11">
    <location>
        <begin position="170"/>
        <end position="206"/>
    </location>
</feature>
<evidence type="ECO:0000256" key="4">
    <source>
        <dbReference type="ARBA" id="ARBA00022679"/>
    </source>
</evidence>
<comment type="subcellular location">
    <subcellularLocation>
        <location evidence="1 10">Golgi apparatus membrane</location>
        <topology evidence="1 10">Single-pass type II membrane protein</topology>
    </subcellularLocation>
</comment>
<dbReference type="Proteomes" id="UP001519460">
    <property type="component" value="Unassembled WGS sequence"/>
</dbReference>
<dbReference type="InterPro" id="IPR002659">
    <property type="entry name" value="Glyco_trans_31"/>
</dbReference>
<organism evidence="12 13">
    <name type="scientific">Batillaria attramentaria</name>
    <dbReference type="NCBI Taxonomy" id="370345"/>
    <lineage>
        <taxon>Eukaryota</taxon>
        <taxon>Metazoa</taxon>
        <taxon>Spiralia</taxon>
        <taxon>Lophotrochozoa</taxon>
        <taxon>Mollusca</taxon>
        <taxon>Gastropoda</taxon>
        <taxon>Caenogastropoda</taxon>
        <taxon>Sorbeoconcha</taxon>
        <taxon>Cerithioidea</taxon>
        <taxon>Batillariidae</taxon>
        <taxon>Batillaria</taxon>
    </lineage>
</organism>